<keyword evidence="4 11" id="KW-0274">FAD</keyword>
<evidence type="ECO:0000256" key="6">
    <source>
        <dbReference type="ARBA" id="ARBA00023002"/>
    </source>
</evidence>
<dbReference type="PANTHER" id="PTHR42807">
    <property type="entry name" value="GLUTARYL-COA DEHYDROGENASE, MITOCHONDRIAL"/>
    <property type="match status" value="1"/>
</dbReference>
<comment type="pathway">
    <text evidence="8">Amino-acid metabolism; tryptophan metabolism.</text>
</comment>
<evidence type="ECO:0000256" key="10">
    <source>
        <dbReference type="ARBA" id="ARBA00049493"/>
    </source>
</evidence>
<sequence>MTDRPTLKAKDAPDLGRFDWEDALRLDAQLTEDERMMRDAARAYAQEKLQPRVIEAFREESTDPAIFREMGEMGLLGTTIPEAYGGLGAGYVTYGLVAREIERVDSGYRSMMSVQSSLVMYPIYAYGSEEQRRKYLPKLASGEFIGCFGLTEPDAGSDPAGMKTVAKKTEGGYVLNGSKMWISNAPIADVFVVWAKSEAHGGKIRGFVLEKGMKGLSAPKIGGKLSLRASITGEIVMQDVEIGEDALLPYVEGLKGPFGCLNRARYGIAWGAMGAAEFCWHAARQYGLDRKQFNKPLAGTQLFQKKLADMMTEISLGLQAALQVGRLMDAAEAAPEMISIIKRNNCGKALDIARMARDMHGGNGISEEFQVIRHMVNLETVNTYEGTHDVHALILGRAQTGLQAFF</sequence>
<dbReference type="RefSeq" id="WP_377832978.1">
    <property type="nucleotide sequence ID" value="NZ_JBHRSK010000004.1"/>
</dbReference>
<dbReference type="SUPFAM" id="SSF56645">
    <property type="entry name" value="Acyl-CoA dehydrogenase NM domain-like"/>
    <property type="match status" value="1"/>
</dbReference>
<keyword evidence="16" id="KW-1185">Reference proteome</keyword>
<dbReference type="Pfam" id="PF02771">
    <property type="entry name" value="Acyl-CoA_dh_N"/>
    <property type="match status" value="1"/>
</dbReference>
<protein>
    <recommendedName>
        <fullName evidence="9">glutaryl-CoA dehydrogenase (ETF)</fullName>
        <ecNumber evidence="9">1.3.8.6</ecNumber>
    </recommendedName>
</protein>
<accession>A0ABV7AGS7</accession>
<evidence type="ECO:0000259" key="14">
    <source>
        <dbReference type="Pfam" id="PF02771"/>
    </source>
</evidence>
<dbReference type="Pfam" id="PF02770">
    <property type="entry name" value="Acyl-CoA_dh_M"/>
    <property type="match status" value="1"/>
</dbReference>
<keyword evidence="3 11" id="KW-0285">Flavoprotein</keyword>
<evidence type="ECO:0000259" key="13">
    <source>
        <dbReference type="Pfam" id="PF02770"/>
    </source>
</evidence>
<evidence type="ECO:0000313" key="15">
    <source>
        <dbReference type="EMBL" id="MFC2968310.1"/>
    </source>
</evidence>
<feature type="domain" description="Acyl-CoA oxidase/dehydrogenase middle" evidence="13">
    <location>
        <begin position="147"/>
        <end position="240"/>
    </location>
</feature>
<dbReference type="Proteomes" id="UP001595443">
    <property type="component" value="Unassembled WGS sequence"/>
</dbReference>
<dbReference type="PROSITE" id="PS00072">
    <property type="entry name" value="ACYL_COA_DH_1"/>
    <property type="match status" value="1"/>
</dbReference>
<proteinExistence type="inferred from homology"/>
<comment type="caution">
    <text evidence="15">The sequence shown here is derived from an EMBL/GenBank/DDBJ whole genome shotgun (WGS) entry which is preliminary data.</text>
</comment>
<dbReference type="InterPro" id="IPR009075">
    <property type="entry name" value="AcylCo_DH/oxidase_C"/>
</dbReference>
<dbReference type="InterPro" id="IPR037069">
    <property type="entry name" value="AcylCoA_DH/ox_N_sf"/>
</dbReference>
<dbReference type="InterPro" id="IPR009100">
    <property type="entry name" value="AcylCoA_DH/oxidase_NM_dom_sf"/>
</dbReference>
<evidence type="ECO:0000256" key="4">
    <source>
        <dbReference type="ARBA" id="ARBA00022827"/>
    </source>
</evidence>
<keyword evidence="6 11" id="KW-0560">Oxidoreductase</keyword>
<evidence type="ECO:0000256" key="2">
    <source>
        <dbReference type="ARBA" id="ARBA00009347"/>
    </source>
</evidence>
<evidence type="ECO:0000313" key="16">
    <source>
        <dbReference type="Proteomes" id="UP001595443"/>
    </source>
</evidence>
<dbReference type="InterPro" id="IPR006091">
    <property type="entry name" value="Acyl-CoA_Oxase/DH_mid-dom"/>
</dbReference>
<gene>
    <name evidence="15" type="ORF">ACFOES_09405</name>
</gene>
<organism evidence="15 16">
    <name type="scientific">Acidimangrovimonas pyrenivorans</name>
    <dbReference type="NCBI Taxonomy" id="2030798"/>
    <lineage>
        <taxon>Bacteria</taxon>
        <taxon>Pseudomonadati</taxon>
        <taxon>Pseudomonadota</taxon>
        <taxon>Alphaproteobacteria</taxon>
        <taxon>Rhodobacterales</taxon>
        <taxon>Paracoccaceae</taxon>
        <taxon>Acidimangrovimonas</taxon>
    </lineage>
</organism>
<comment type="cofactor">
    <cofactor evidence="1 11">
        <name>FAD</name>
        <dbReference type="ChEBI" id="CHEBI:57692"/>
    </cofactor>
</comment>
<evidence type="ECO:0000259" key="12">
    <source>
        <dbReference type="Pfam" id="PF00441"/>
    </source>
</evidence>
<evidence type="ECO:0000256" key="1">
    <source>
        <dbReference type="ARBA" id="ARBA00001974"/>
    </source>
</evidence>
<feature type="domain" description="Acyl-CoA dehydrogenase/oxidase C-terminal" evidence="12">
    <location>
        <begin position="259"/>
        <end position="398"/>
    </location>
</feature>
<evidence type="ECO:0000256" key="8">
    <source>
        <dbReference type="ARBA" id="ARBA00037927"/>
    </source>
</evidence>
<dbReference type="CDD" id="cd01151">
    <property type="entry name" value="GCD"/>
    <property type="match status" value="1"/>
</dbReference>
<dbReference type="PANTHER" id="PTHR42807:SF1">
    <property type="entry name" value="GLUTARYL-COA DEHYDROGENASE, MITOCHONDRIAL"/>
    <property type="match status" value="1"/>
</dbReference>
<dbReference type="EMBL" id="JBHRSK010000004">
    <property type="protein sequence ID" value="MFC2968310.1"/>
    <property type="molecule type" value="Genomic_DNA"/>
</dbReference>
<dbReference type="InterPro" id="IPR046373">
    <property type="entry name" value="Acyl-CoA_Oxase/DH_mid-dom_sf"/>
</dbReference>
<evidence type="ECO:0000256" key="11">
    <source>
        <dbReference type="RuleBase" id="RU362125"/>
    </source>
</evidence>
<dbReference type="Gene3D" id="1.20.140.10">
    <property type="entry name" value="Butyryl-CoA Dehydrogenase, subunit A, domain 3"/>
    <property type="match status" value="1"/>
</dbReference>
<evidence type="ECO:0000256" key="9">
    <source>
        <dbReference type="ARBA" id="ARBA00039033"/>
    </source>
</evidence>
<dbReference type="Gene3D" id="1.10.540.10">
    <property type="entry name" value="Acyl-CoA dehydrogenase/oxidase, N-terminal domain"/>
    <property type="match status" value="1"/>
</dbReference>
<dbReference type="InterPro" id="IPR036250">
    <property type="entry name" value="AcylCo_DH-like_C"/>
</dbReference>
<comment type="pathway">
    <text evidence="7">Amino-acid metabolism; lysine degradation.</text>
</comment>
<evidence type="ECO:0000256" key="7">
    <source>
        <dbReference type="ARBA" id="ARBA00037899"/>
    </source>
</evidence>
<dbReference type="Gene3D" id="2.40.110.10">
    <property type="entry name" value="Butyryl-CoA Dehydrogenase, subunit A, domain 2"/>
    <property type="match status" value="1"/>
</dbReference>
<dbReference type="Pfam" id="PF00441">
    <property type="entry name" value="Acyl-CoA_dh_1"/>
    <property type="match status" value="1"/>
</dbReference>
<dbReference type="InterPro" id="IPR006089">
    <property type="entry name" value="Acyl-CoA_DH_CS"/>
</dbReference>
<evidence type="ECO:0000256" key="3">
    <source>
        <dbReference type="ARBA" id="ARBA00022630"/>
    </source>
</evidence>
<feature type="domain" description="Acyl-CoA dehydrogenase/oxidase N-terminal" evidence="14">
    <location>
        <begin position="31"/>
        <end position="143"/>
    </location>
</feature>
<dbReference type="EC" id="1.3.8.6" evidence="9"/>
<evidence type="ECO:0000256" key="5">
    <source>
        <dbReference type="ARBA" id="ARBA00022946"/>
    </source>
</evidence>
<dbReference type="InterPro" id="IPR013786">
    <property type="entry name" value="AcylCoA_DH/ox_N"/>
</dbReference>
<comment type="similarity">
    <text evidence="2 11">Belongs to the acyl-CoA dehydrogenase family.</text>
</comment>
<dbReference type="PROSITE" id="PS00073">
    <property type="entry name" value="ACYL_COA_DH_2"/>
    <property type="match status" value="1"/>
</dbReference>
<name>A0ABV7AGS7_9RHOB</name>
<keyword evidence="5" id="KW-0809">Transit peptide</keyword>
<comment type="catalytic activity">
    <reaction evidence="10">
        <text>glutaryl-CoA + oxidized [electron-transfer flavoprotein] + 2 H(+) = (2E)-butenoyl-CoA + reduced [electron-transfer flavoprotein] + CO2</text>
        <dbReference type="Rhea" id="RHEA:13389"/>
        <dbReference type="Rhea" id="RHEA-COMP:10685"/>
        <dbReference type="Rhea" id="RHEA-COMP:10686"/>
        <dbReference type="ChEBI" id="CHEBI:15378"/>
        <dbReference type="ChEBI" id="CHEBI:16526"/>
        <dbReference type="ChEBI" id="CHEBI:57332"/>
        <dbReference type="ChEBI" id="CHEBI:57378"/>
        <dbReference type="ChEBI" id="CHEBI:57692"/>
        <dbReference type="ChEBI" id="CHEBI:58307"/>
        <dbReference type="EC" id="1.3.8.6"/>
    </reaction>
</comment>
<reference evidence="16" key="1">
    <citation type="journal article" date="2019" name="Int. J. Syst. Evol. Microbiol.">
        <title>The Global Catalogue of Microorganisms (GCM) 10K type strain sequencing project: providing services to taxonomists for standard genome sequencing and annotation.</title>
        <authorList>
            <consortium name="The Broad Institute Genomics Platform"/>
            <consortium name="The Broad Institute Genome Sequencing Center for Infectious Disease"/>
            <person name="Wu L."/>
            <person name="Ma J."/>
        </authorList>
    </citation>
    <scope>NUCLEOTIDE SEQUENCE [LARGE SCALE GENOMIC DNA]</scope>
    <source>
        <strain evidence="16">KCTC 62192</strain>
    </source>
</reference>
<dbReference type="InterPro" id="IPR052033">
    <property type="entry name" value="Glutaryl-CoA_DH_mitochondrial"/>
</dbReference>
<dbReference type="SUPFAM" id="SSF47203">
    <property type="entry name" value="Acyl-CoA dehydrogenase C-terminal domain-like"/>
    <property type="match status" value="1"/>
</dbReference>